<evidence type="ECO:0000313" key="2">
    <source>
        <dbReference type="Proteomes" id="UP001054945"/>
    </source>
</evidence>
<organism evidence="1 2">
    <name type="scientific">Caerostris extrusa</name>
    <name type="common">Bark spider</name>
    <name type="synonym">Caerostris bankana</name>
    <dbReference type="NCBI Taxonomy" id="172846"/>
    <lineage>
        <taxon>Eukaryota</taxon>
        <taxon>Metazoa</taxon>
        <taxon>Ecdysozoa</taxon>
        <taxon>Arthropoda</taxon>
        <taxon>Chelicerata</taxon>
        <taxon>Arachnida</taxon>
        <taxon>Araneae</taxon>
        <taxon>Araneomorphae</taxon>
        <taxon>Entelegynae</taxon>
        <taxon>Araneoidea</taxon>
        <taxon>Araneidae</taxon>
        <taxon>Caerostris</taxon>
    </lineage>
</organism>
<accession>A0AAV4PAS9</accession>
<comment type="caution">
    <text evidence="1">The sequence shown here is derived from an EMBL/GenBank/DDBJ whole genome shotgun (WGS) entry which is preliminary data.</text>
</comment>
<keyword evidence="2" id="KW-1185">Reference proteome</keyword>
<gene>
    <name evidence="1" type="ORF">CEXT_366261</name>
</gene>
<name>A0AAV4PAS9_CAEEX</name>
<evidence type="ECO:0000313" key="1">
    <source>
        <dbReference type="EMBL" id="GIX93014.1"/>
    </source>
</evidence>
<proteinExistence type="predicted"/>
<protein>
    <submittedName>
        <fullName evidence="1">Uncharacterized protein</fullName>
    </submittedName>
</protein>
<dbReference type="Proteomes" id="UP001054945">
    <property type="component" value="Unassembled WGS sequence"/>
</dbReference>
<sequence>MRNGRYPYSDLHCQEYGSQVLGDKIASIARSLPGGAGGVRFARVGKRGAEVCYRLDSMKKRKKLVYAGAVPRYNSKRQVQIFRFPKDSVLQDKGRILFLQSVPE</sequence>
<dbReference type="EMBL" id="BPLR01021728">
    <property type="protein sequence ID" value="GIX93014.1"/>
    <property type="molecule type" value="Genomic_DNA"/>
</dbReference>
<reference evidence="1 2" key="1">
    <citation type="submission" date="2021-06" db="EMBL/GenBank/DDBJ databases">
        <title>Caerostris extrusa draft genome.</title>
        <authorList>
            <person name="Kono N."/>
            <person name="Arakawa K."/>
        </authorList>
    </citation>
    <scope>NUCLEOTIDE SEQUENCE [LARGE SCALE GENOMIC DNA]</scope>
</reference>
<dbReference type="AlphaFoldDB" id="A0AAV4PAS9"/>